<proteinExistence type="predicted"/>
<dbReference type="EMBL" id="CAUDKV010000007">
    <property type="protein sequence ID" value="CAJ0867756.1"/>
    <property type="molecule type" value="Genomic_DNA"/>
</dbReference>
<accession>A0AAD2AHB3</accession>
<sequence length="71" mass="7903">MFRILQDTPPHTLTDIQRAARFYYLQHTCLGAKLEGQTFGTATTAPAPNLLRIEESLSAAHLRLAGTYIET</sequence>
<evidence type="ECO:0000313" key="2">
    <source>
        <dbReference type="EMBL" id="CAJ0867756.1"/>
    </source>
</evidence>
<name>A0AAD2AHB3_9RALS</name>
<evidence type="ECO:0000313" key="4">
    <source>
        <dbReference type="Proteomes" id="UP001190452"/>
    </source>
</evidence>
<dbReference type="Proteomes" id="UP001190002">
    <property type="component" value="Unassembled WGS sequence"/>
</dbReference>
<dbReference type="AlphaFoldDB" id="A0AAD2AHB3"/>
<reference evidence="1 4" key="1">
    <citation type="submission" date="2023-07" db="EMBL/GenBank/DDBJ databases">
        <authorList>
            <person name="Peeters C."/>
        </authorList>
    </citation>
    <scope>NUCLEOTIDE SEQUENCE</scope>
    <source>
        <strain evidence="2 4">R-77569</strain>
        <strain evidence="1">R-77591</strain>
    </source>
</reference>
<evidence type="ECO:0000313" key="1">
    <source>
        <dbReference type="EMBL" id="CAJ0678963.1"/>
    </source>
</evidence>
<protein>
    <submittedName>
        <fullName evidence="1">Uncharacterized protein</fullName>
    </submittedName>
</protein>
<dbReference type="EMBL" id="CATVXE010000001">
    <property type="protein sequence ID" value="CAJ0678963.1"/>
    <property type="molecule type" value="Genomic_DNA"/>
</dbReference>
<dbReference type="Proteomes" id="UP001190452">
    <property type="component" value="Unassembled WGS sequence"/>
</dbReference>
<evidence type="ECO:0000313" key="3">
    <source>
        <dbReference type="Proteomes" id="UP001190002"/>
    </source>
</evidence>
<organism evidence="1 3">
    <name type="scientific">Ralstonia mannitolilytica</name>
    <dbReference type="NCBI Taxonomy" id="105219"/>
    <lineage>
        <taxon>Bacteria</taxon>
        <taxon>Pseudomonadati</taxon>
        <taxon>Pseudomonadota</taxon>
        <taxon>Betaproteobacteria</taxon>
        <taxon>Burkholderiales</taxon>
        <taxon>Burkholderiaceae</taxon>
        <taxon>Ralstonia</taxon>
    </lineage>
</organism>
<gene>
    <name evidence="2" type="ORF">R77569_02004</name>
    <name evidence="1" type="ORF">R77591_00054</name>
</gene>
<keyword evidence="4" id="KW-1185">Reference proteome</keyword>
<comment type="caution">
    <text evidence="1">The sequence shown here is derived from an EMBL/GenBank/DDBJ whole genome shotgun (WGS) entry which is preliminary data.</text>
</comment>